<keyword evidence="2" id="KW-1185">Reference proteome</keyword>
<dbReference type="Proteomes" id="UP000029453">
    <property type="component" value="Unassembled WGS sequence"/>
</dbReference>
<protein>
    <submittedName>
        <fullName evidence="1">DNA and RNA helicase</fullName>
    </submittedName>
</protein>
<organism evidence="1 2">
    <name type="scientific">Paenibacillus popilliae ATCC 14706</name>
    <dbReference type="NCBI Taxonomy" id="1212764"/>
    <lineage>
        <taxon>Bacteria</taxon>
        <taxon>Bacillati</taxon>
        <taxon>Bacillota</taxon>
        <taxon>Bacilli</taxon>
        <taxon>Bacillales</taxon>
        <taxon>Paenibacillaceae</taxon>
        <taxon>Paenibacillus</taxon>
    </lineage>
</organism>
<dbReference type="Pfam" id="PF09956">
    <property type="entry name" value="Phage_cement_2"/>
    <property type="match status" value="1"/>
</dbReference>
<keyword evidence="1" id="KW-0347">Helicase</keyword>
<gene>
    <name evidence="1" type="ORF">PPOP_0615</name>
</gene>
<sequence length="141" mass="14977">MDTRYQGNPVPVTVHGLARAKVGDGKSITVTVPQNTTVNAGEWALLDGFFGLAMQSAVTGAGETKDIVLTIEQAEYETDQISTSQAFAKGTAIYWNATTKKFTETAEGNRPVGRVSSGKDANNVIWFLLGPQAKSQPEQGG</sequence>
<proteinExistence type="predicted"/>
<dbReference type="AlphaFoldDB" id="M9LFV4"/>
<evidence type="ECO:0000313" key="2">
    <source>
        <dbReference type="Proteomes" id="UP000029453"/>
    </source>
</evidence>
<reference evidence="1 2" key="1">
    <citation type="submission" date="2012-10" db="EMBL/GenBank/DDBJ databases">
        <title>Draft Genome Sequence of Paenibacillus popilliae ATCC 14706T.</title>
        <authorList>
            <person name="Iiyama K."/>
            <person name="Mori K."/>
            <person name="Mon H."/>
            <person name="Chieda Y."/>
            <person name="Lee J.M."/>
            <person name="Kusakabe T."/>
            <person name="Tashiro K."/>
            <person name="Asano S."/>
            <person name="Yasunaga-Aoki C."/>
            <person name="Shimizu S."/>
        </authorList>
    </citation>
    <scope>NUCLEOTIDE SEQUENCE [LARGE SCALE GENOMIC DNA]</scope>
    <source>
        <strain evidence="1 2">ATCC 14706</strain>
    </source>
</reference>
<accession>M9LFV4</accession>
<dbReference type="OrthoDB" id="1683660at2"/>
<keyword evidence="1" id="KW-0378">Hydrolase</keyword>
<dbReference type="RefSeq" id="WP_006284564.1">
    <property type="nucleotide sequence ID" value="NZ_BALG01000026.1"/>
</dbReference>
<dbReference type="EMBL" id="BALG01000026">
    <property type="protein sequence ID" value="GAC41265.1"/>
    <property type="molecule type" value="Genomic_DNA"/>
</dbReference>
<evidence type="ECO:0000313" key="1">
    <source>
        <dbReference type="EMBL" id="GAC41265.1"/>
    </source>
</evidence>
<keyword evidence="1" id="KW-0067">ATP-binding</keyword>
<keyword evidence="1" id="KW-0547">Nucleotide-binding</keyword>
<dbReference type="InterPro" id="IPR011231">
    <property type="entry name" value="Phage_VT1-Sakai_H0018"/>
</dbReference>
<dbReference type="GO" id="GO:0004386">
    <property type="term" value="F:helicase activity"/>
    <property type="evidence" value="ECO:0007669"/>
    <property type="project" value="UniProtKB-KW"/>
</dbReference>
<name>M9LFV4_PAEPP</name>
<comment type="caution">
    <text evidence="1">The sequence shown here is derived from an EMBL/GenBank/DDBJ whole genome shotgun (WGS) entry which is preliminary data.</text>
</comment>